<dbReference type="Gene3D" id="3.90.420.10">
    <property type="entry name" value="Oxidoreductase, molybdopterin-binding domain"/>
    <property type="match status" value="1"/>
</dbReference>
<dbReference type="Pfam" id="PF00174">
    <property type="entry name" value="Oxidored_molyb"/>
    <property type="match status" value="1"/>
</dbReference>
<name>A0A370WVM3_9GAMM</name>
<organism evidence="2 3">
    <name type="scientific">Dyella monticola</name>
    <dbReference type="NCBI Taxonomy" id="1927958"/>
    <lineage>
        <taxon>Bacteria</taxon>
        <taxon>Pseudomonadati</taxon>
        <taxon>Pseudomonadota</taxon>
        <taxon>Gammaproteobacteria</taxon>
        <taxon>Lysobacterales</taxon>
        <taxon>Rhodanobacteraceae</taxon>
        <taxon>Dyella</taxon>
    </lineage>
</organism>
<keyword evidence="3" id="KW-1185">Reference proteome</keyword>
<dbReference type="SUPFAM" id="SSF56524">
    <property type="entry name" value="Oxidoreductase molybdopterin-binding domain"/>
    <property type="match status" value="1"/>
</dbReference>
<dbReference type="InterPro" id="IPR000572">
    <property type="entry name" value="OxRdtase_Mopterin-bd_dom"/>
</dbReference>
<dbReference type="EMBL" id="QRBE01000009">
    <property type="protein sequence ID" value="RDS80192.1"/>
    <property type="molecule type" value="Genomic_DNA"/>
</dbReference>
<evidence type="ECO:0000259" key="1">
    <source>
        <dbReference type="Pfam" id="PF00174"/>
    </source>
</evidence>
<protein>
    <submittedName>
        <fullName evidence="2">Molybdopterin-binding protein</fullName>
    </submittedName>
</protein>
<dbReference type="InterPro" id="IPR036374">
    <property type="entry name" value="OxRdtase_Mopterin-bd_sf"/>
</dbReference>
<dbReference type="RefSeq" id="WP_115496360.1">
    <property type="nucleotide sequence ID" value="NZ_QRBE01000009.1"/>
</dbReference>
<dbReference type="OrthoDB" id="482420at2"/>
<evidence type="ECO:0000313" key="3">
    <source>
        <dbReference type="Proteomes" id="UP000254258"/>
    </source>
</evidence>
<feature type="domain" description="Oxidoreductase molybdopterin-binding" evidence="1">
    <location>
        <begin position="83"/>
        <end position="183"/>
    </location>
</feature>
<gene>
    <name evidence="2" type="ORF">DWU98_14885</name>
</gene>
<comment type="caution">
    <text evidence="2">The sequence shown here is derived from an EMBL/GenBank/DDBJ whole genome shotgun (WGS) entry which is preliminary data.</text>
</comment>
<sequence>MRFGKGDTSARRSHRAWGQIKGVVLLLGLLALPFSGIAAQTAAVPATVRVLVEGKPAVSLDRQALAAMPRTRIDTAATHHEPAAQWQGVRLEDVLQRAGAVSGEQLRGHGMTTIVRITASDNYQIVFSLGELDPMLGNEHVVLVDTKDGQPLTKDGPFRLVVPGDKRPARWIRNVITIEVSNDRTRP</sequence>
<dbReference type="AlphaFoldDB" id="A0A370WVM3"/>
<reference evidence="2 3" key="1">
    <citation type="submission" date="2018-07" db="EMBL/GenBank/DDBJ databases">
        <title>Dyella monticola sp. nov. and Dyella psychrodurans sp. nov. isolated from monsoon evergreen broad-leaved forest soil of Dinghu Mountain, China.</title>
        <authorList>
            <person name="Gao Z."/>
            <person name="Qiu L."/>
        </authorList>
    </citation>
    <scope>NUCLEOTIDE SEQUENCE [LARGE SCALE GENOMIC DNA]</scope>
    <source>
        <strain evidence="2 3">4G-K06</strain>
    </source>
</reference>
<evidence type="ECO:0000313" key="2">
    <source>
        <dbReference type="EMBL" id="RDS80192.1"/>
    </source>
</evidence>
<dbReference type="Proteomes" id="UP000254258">
    <property type="component" value="Unassembled WGS sequence"/>
</dbReference>
<accession>A0A370WVM3</accession>
<proteinExistence type="predicted"/>